<keyword evidence="3" id="KW-1185">Reference proteome</keyword>
<dbReference type="InterPro" id="IPR036910">
    <property type="entry name" value="HMG_box_dom_sf"/>
</dbReference>
<dbReference type="Proteomes" id="UP000789570">
    <property type="component" value="Unassembled WGS sequence"/>
</dbReference>
<dbReference type="OrthoDB" id="10569237at2759"/>
<comment type="caution">
    <text evidence="2">The sequence shown here is derived from an EMBL/GenBank/DDBJ whole genome shotgun (WGS) entry which is preliminary data.</text>
</comment>
<organism evidence="2 3">
    <name type="scientific">Funneliformis caledonium</name>
    <dbReference type="NCBI Taxonomy" id="1117310"/>
    <lineage>
        <taxon>Eukaryota</taxon>
        <taxon>Fungi</taxon>
        <taxon>Fungi incertae sedis</taxon>
        <taxon>Mucoromycota</taxon>
        <taxon>Glomeromycotina</taxon>
        <taxon>Glomeromycetes</taxon>
        <taxon>Glomerales</taxon>
        <taxon>Glomeraceae</taxon>
        <taxon>Funneliformis</taxon>
    </lineage>
</organism>
<dbReference type="SUPFAM" id="SSF47095">
    <property type="entry name" value="HMG-box"/>
    <property type="match status" value="1"/>
</dbReference>
<accession>A0A9N8Z2K4</accession>
<name>A0A9N8Z2K4_9GLOM</name>
<gene>
    <name evidence="2" type="ORF">FCALED_LOCUS1900</name>
</gene>
<proteinExistence type="predicted"/>
<evidence type="ECO:0000313" key="3">
    <source>
        <dbReference type="Proteomes" id="UP000789570"/>
    </source>
</evidence>
<evidence type="ECO:0000256" key="1">
    <source>
        <dbReference type="SAM" id="MobiDB-lite"/>
    </source>
</evidence>
<feature type="region of interest" description="Disordered" evidence="1">
    <location>
        <begin position="30"/>
        <end position="54"/>
    </location>
</feature>
<sequence>MPKTKSKSSISDATKKKKATNAYFQYRISTIDPENKSQMRDHSRDSASGWKNQDDSQRIPFFQAAAKDAVEKEVASGGNGFTQKSFEQCGKFAFVNETPIRKEIIPPLAKEKVQKVHKRVFINNRRSDVDDHIVIKKAKVTDPIENCGIVLGNTLTTRVQQQSDVDEPSVVKKVADVQNVLCEVSQKDKNYEYFEKEATSSGGNFAFEKSIEEVRIFPLAQEEVSNDTNRVTQVQQQSDVDKPNLQKILIGTPQKGKFDSDYICRKQNDAASCSSDNFAFEKSIKEVRISPPLAQEGVSNDNNRLTQVQQQSVVDETSVIKKDVIAQNIFIQPTKSSDDDDGTMINIEGASQKNYPSDEEDDVFNKYTHAKDYIPGTDFTPGIIIDGTSLPNSTHSSFHDNCGDGLTETLNDCFNNNDDHK</sequence>
<dbReference type="AlphaFoldDB" id="A0A9N8Z2K4"/>
<evidence type="ECO:0000313" key="2">
    <source>
        <dbReference type="EMBL" id="CAG8464263.1"/>
    </source>
</evidence>
<reference evidence="2" key="1">
    <citation type="submission" date="2021-06" db="EMBL/GenBank/DDBJ databases">
        <authorList>
            <person name="Kallberg Y."/>
            <person name="Tangrot J."/>
            <person name="Rosling A."/>
        </authorList>
    </citation>
    <scope>NUCLEOTIDE SEQUENCE</scope>
    <source>
        <strain evidence="2">UK204</strain>
    </source>
</reference>
<feature type="compositionally biased region" description="Basic and acidic residues" evidence="1">
    <location>
        <begin position="33"/>
        <end position="45"/>
    </location>
</feature>
<protein>
    <submittedName>
        <fullName evidence="2">16045_t:CDS:1</fullName>
    </submittedName>
</protein>
<dbReference type="EMBL" id="CAJVPQ010000265">
    <property type="protein sequence ID" value="CAG8464263.1"/>
    <property type="molecule type" value="Genomic_DNA"/>
</dbReference>